<name>A0ABR2KXR5_9EUKA</name>
<sequence>MQNPQIKTWRICCRKLPPTLSEDEFLKTEIIANYITNNIISVKYYPAEAIGDTSAPASSMAMISITADDFTLKQFIDSLSQQTFKMTYCEPKTAQIEYAPCQGLSVRPSQQQYSNRQLQPIDKDPEFINFSSKFEESFVPLTDAMLDKSIVDEDDEMKAKFNYNINVMSQKLNGGNIKNSGPKSGSNDSRGGKRKKSKNKNRYNGGDGNHQ</sequence>
<feature type="domain" description="UPF3" evidence="2">
    <location>
        <begin position="10"/>
        <end position="139"/>
    </location>
</feature>
<protein>
    <recommendedName>
        <fullName evidence="2">UPF3 domain-containing protein</fullName>
    </recommendedName>
</protein>
<dbReference type="Gene3D" id="3.30.70.330">
    <property type="match status" value="1"/>
</dbReference>
<evidence type="ECO:0000313" key="3">
    <source>
        <dbReference type="EMBL" id="KAK8895882.1"/>
    </source>
</evidence>
<reference evidence="3 4" key="1">
    <citation type="submission" date="2024-04" db="EMBL/GenBank/DDBJ databases">
        <title>Tritrichomonas musculus Genome.</title>
        <authorList>
            <person name="Alves-Ferreira E."/>
            <person name="Grigg M."/>
            <person name="Lorenzi H."/>
            <person name="Galac M."/>
        </authorList>
    </citation>
    <scope>NUCLEOTIDE SEQUENCE [LARGE SCALE GENOMIC DNA]</scope>
    <source>
        <strain evidence="3 4">EAF2021</strain>
    </source>
</reference>
<evidence type="ECO:0000259" key="2">
    <source>
        <dbReference type="Pfam" id="PF03467"/>
    </source>
</evidence>
<gene>
    <name evidence="3" type="ORF">M9Y10_013768</name>
</gene>
<dbReference type="InterPro" id="IPR005120">
    <property type="entry name" value="UPF3_dom"/>
</dbReference>
<comment type="caution">
    <text evidence="3">The sequence shown here is derived from an EMBL/GenBank/DDBJ whole genome shotgun (WGS) entry which is preliminary data.</text>
</comment>
<organism evidence="3 4">
    <name type="scientific">Tritrichomonas musculus</name>
    <dbReference type="NCBI Taxonomy" id="1915356"/>
    <lineage>
        <taxon>Eukaryota</taxon>
        <taxon>Metamonada</taxon>
        <taxon>Parabasalia</taxon>
        <taxon>Tritrichomonadida</taxon>
        <taxon>Tritrichomonadidae</taxon>
        <taxon>Tritrichomonas</taxon>
    </lineage>
</organism>
<feature type="compositionally biased region" description="Basic residues" evidence="1">
    <location>
        <begin position="192"/>
        <end position="201"/>
    </location>
</feature>
<accession>A0ABR2KXR5</accession>
<keyword evidence="4" id="KW-1185">Reference proteome</keyword>
<dbReference type="InterPro" id="IPR012677">
    <property type="entry name" value="Nucleotide-bd_a/b_plait_sf"/>
</dbReference>
<evidence type="ECO:0000256" key="1">
    <source>
        <dbReference type="SAM" id="MobiDB-lite"/>
    </source>
</evidence>
<proteinExistence type="predicted"/>
<evidence type="ECO:0000313" key="4">
    <source>
        <dbReference type="Proteomes" id="UP001470230"/>
    </source>
</evidence>
<feature type="region of interest" description="Disordered" evidence="1">
    <location>
        <begin position="171"/>
        <end position="211"/>
    </location>
</feature>
<feature type="compositionally biased region" description="Polar residues" evidence="1">
    <location>
        <begin position="171"/>
        <end position="182"/>
    </location>
</feature>
<dbReference type="Proteomes" id="UP001470230">
    <property type="component" value="Unassembled WGS sequence"/>
</dbReference>
<dbReference type="Pfam" id="PF03467">
    <property type="entry name" value="Smg4_UPF3"/>
    <property type="match status" value="1"/>
</dbReference>
<dbReference type="EMBL" id="JAPFFF010000002">
    <property type="protein sequence ID" value="KAK8895882.1"/>
    <property type="molecule type" value="Genomic_DNA"/>
</dbReference>